<gene>
    <name evidence="3" type="ORF">CHIRRI_LOCUS7188</name>
</gene>
<organism evidence="3 4">
    <name type="scientific">Chironomus riparius</name>
    <dbReference type="NCBI Taxonomy" id="315576"/>
    <lineage>
        <taxon>Eukaryota</taxon>
        <taxon>Metazoa</taxon>
        <taxon>Ecdysozoa</taxon>
        <taxon>Arthropoda</taxon>
        <taxon>Hexapoda</taxon>
        <taxon>Insecta</taxon>
        <taxon>Pterygota</taxon>
        <taxon>Neoptera</taxon>
        <taxon>Endopterygota</taxon>
        <taxon>Diptera</taxon>
        <taxon>Nematocera</taxon>
        <taxon>Chironomoidea</taxon>
        <taxon>Chironomidae</taxon>
        <taxon>Chironominae</taxon>
        <taxon>Chironomus</taxon>
    </lineage>
</organism>
<dbReference type="PROSITE" id="PS51746">
    <property type="entry name" value="PPM_2"/>
    <property type="match status" value="1"/>
</dbReference>
<feature type="region of interest" description="Disordered" evidence="1">
    <location>
        <begin position="111"/>
        <end position="156"/>
    </location>
</feature>
<dbReference type="Gene3D" id="3.60.40.10">
    <property type="entry name" value="PPM-type phosphatase domain"/>
    <property type="match status" value="1"/>
</dbReference>
<dbReference type="InterPro" id="IPR036457">
    <property type="entry name" value="PPM-type-like_dom_sf"/>
</dbReference>
<protein>
    <recommendedName>
        <fullName evidence="2">PPM-type phosphatase domain-containing protein</fullName>
    </recommendedName>
</protein>
<name>A0A9N9RW97_9DIPT</name>
<keyword evidence="4" id="KW-1185">Reference proteome</keyword>
<reference evidence="3" key="2">
    <citation type="submission" date="2022-10" db="EMBL/GenBank/DDBJ databases">
        <authorList>
            <consortium name="ENA_rothamsted_submissions"/>
            <consortium name="culmorum"/>
            <person name="King R."/>
        </authorList>
    </citation>
    <scope>NUCLEOTIDE SEQUENCE</scope>
</reference>
<dbReference type="PANTHER" id="PTHR21586:SF0">
    <property type="entry name" value="PP2C-LIKE DOMAIN-CONTAINING PROTEIN CG9801"/>
    <property type="match status" value="1"/>
</dbReference>
<evidence type="ECO:0000313" key="3">
    <source>
        <dbReference type="EMBL" id="CAG9804297.1"/>
    </source>
</evidence>
<dbReference type="InterPro" id="IPR053287">
    <property type="entry name" value="PP2C-like_domain"/>
</dbReference>
<dbReference type="InterPro" id="IPR001932">
    <property type="entry name" value="PPM-type_phosphatase-like_dom"/>
</dbReference>
<proteinExistence type="predicted"/>
<feature type="compositionally biased region" description="Low complexity" evidence="1">
    <location>
        <begin position="416"/>
        <end position="427"/>
    </location>
</feature>
<evidence type="ECO:0000259" key="2">
    <source>
        <dbReference type="PROSITE" id="PS51746"/>
    </source>
</evidence>
<dbReference type="EMBL" id="OU895878">
    <property type="protein sequence ID" value="CAG9804297.1"/>
    <property type="molecule type" value="Genomic_DNA"/>
</dbReference>
<dbReference type="Pfam" id="PF13672">
    <property type="entry name" value="PP2C_2"/>
    <property type="match status" value="1"/>
</dbReference>
<sequence>MPSLGQKVFGYFRQLSFINEPREETHKSNNQCFITKYLESSAVEPVQITSLSTQIYSGKQPNDLPELSLKEYDTGPSTIRTAITGPNEGLTYCRRSRIHLSAGGDIDFIDDKDEEVRHNPKRYPRKLSNVSRKSTQQETSTTGLKPSDFKKTTDEENNETDLIADVTHWNAPCNEHTCGVALSLYEKNPITNIHAGDPIADCYGMIARRDSACISLADGVNWGEKARLASCAAVQASIEYLSRALFSPNSVAKTTREVYVSLLRSFWEAQDFILEVNGHLTTLTVAVIFPIADSETYKNRYVVCSCNVGDSLGYVYSKKHGVREFTQGSHDIQNNRDMRDALGALGPVDGNKPELSNLTLSMTIVEKGDIVFLTSDGISDNFDPVVGKFAEIESETQEQPEIVEPKKDLAPKRQNKSASSLQSSLPSSRRKQELMTNYSTTSSTSSTSSSKLSSLSFNSADIPVRPPRTKKSNLTSAQISNPMPVQQLPIRPKYTRSKTLIEPRHISSAKSSPLVRIKKSAAGLPIVTAYQRHALTLLRMADLFCYGINGTLRPCTNAKKLCSLLIDFTKMITSAKRKLLEQRELFWKISHDAQGQRKEVELNRLQQRAARKRVVDAHFNLLPGKLDHASVVAWTVGIEDGNNILNNNELLLDPKTTKVTTFTLSTNSSNIYTETDF</sequence>
<feature type="domain" description="PPM-type phosphatase" evidence="2">
    <location>
        <begin position="181"/>
        <end position="425"/>
    </location>
</feature>
<dbReference type="Proteomes" id="UP001153620">
    <property type="component" value="Chromosome 2"/>
</dbReference>
<dbReference type="OrthoDB" id="2556847at2759"/>
<dbReference type="AlphaFoldDB" id="A0A9N9RW97"/>
<reference evidence="3" key="1">
    <citation type="submission" date="2022-01" db="EMBL/GenBank/DDBJ databases">
        <authorList>
            <person name="King R."/>
        </authorList>
    </citation>
    <scope>NUCLEOTIDE SEQUENCE</scope>
</reference>
<dbReference type="SUPFAM" id="SSF81606">
    <property type="entry name" value="PP2C-like"/>
    <property type="match status" value="1"/>
</dbReference>
<feature type="compositionally biased region" description="Low complexity" evidence="1">
    <location>
        <begin position="439"/>
        <end position="456"/>
    </location>
</feature>
<feature type="region of interest" description="Disordered" evidence="1">
    <location>
        <begin position="393"/>
        <end position="478"/>
    </location>
</feature>
<evidence type="ECO:0000256" key="1">
    <source>
        <dbReference type="SAM" id="MobiDB-lite"/>
    </source>
</evidence>
<accession>A0A9N9RW97</accession>
<evidence type="ECO:0000313" key="4">
    <source>
        <dbReference type="Proteomes" id="UP001153620"/>
    </source>
</evidence>
<feature type="compositionally biased region" description="Polar residues" evidence="1">
    <location>
        <begin position="128"/>
        <end position="144"/>
    </location>
</feature>
<dbReference type="PANTHER" id="PTHR21586">
    <property type="entry name" value="TIPA"/>
    <property type="match status" value="1"/>
</dbReference>